<dbReference type="SMART" id="SM00085">
    <property type="entry name" value="PA2c"/>
    <property type="match status" value="1"/>
</dbReference>
<comment type="caution">
    <text evidence="11">The sequence shown here is derived from an EMBL/GenBank/DDBJ whole genome shotgun (WGS) entry which is preliminary data.</text>
</comment>
<evidence type="ECO:0000256" key="6">
    <source>
        <dbReference type="ARBA" id="ARBA00023157"/>
    </source>
</evidence>
<dbReference type="GO" id="GO:0016042">
    <property type="term" value="P:lipid catabolic process"/>
    <property type="evidence" value="ECO:0007669"/>
    <property type="project" value="InterPro"/>
</dbReference>
<accession>A0A1V9WZF3</accession>
<dbReference type="InterPro" id="IPR001211">
    <property type="entry name" value="PLA2"/>
</dbReference>
<evidence type="ECO:0000313" key="12">
    <source>
        <dbReference type="Proteomes" id="UP000192247"/>
    </source>
</evidence>
<keyword evidence="5" id="KW-0865">Zymogen</keyword>
<dbReference type="AlphaFoldDB" id="A0A1V9WZF3"/>
<feature type="active site" evidence="7">
    <location>
        <position position="118"/>
    </location>
</feature>
<keyword evidence="4" id="KW-0964">Secreted</keyword>
<sequence>TLPNGKISVELKQPLTEHKRPLKRESYLEKERQLSSLSLRVHAAHLYGAGGNGSSVTIADAPSQRQLSRRRRSVLQLASMLKCVTGCSPLSFHGYGCFCGYMGDGAPVDSIDTCCLKHDWCYSSTHCSQLSTYLLPYNWYCAGPGFAYCSLSHSLTPHASCGQQLCECDLQFVRCISRYPCPGRRAGCRLGGRSVIRDVLNGG</sequence>
<dbReference type="InterPro" id="IPR016090">
    <property type="entry name" value="PLA2-like_dom"/>
</dbReference>
<evidence type="ECO:0000256" key="1">
    <source>
        <dbReference type="ARBA" id="ARBA00001604"/>
    </source>
</evidence>
<feature type="disulfide bond" evidence="9">
    <location>
        <begin position="114"/>
        <end position="175"/>
    </location>
</feature>
<dbReference type="GO" id="GO:0004623">
    <property type="term" value="F:phospholipase A2 activity"/>
    <property type="evidence" value="ECO:0007669"/>
    <property type="project" value="UniProtKB-EC"/>
</dbReference>
<dbReference type="InterPro" id="IPR036444">
    <property type="entry name" value="PLipase_A2_dom_sf"/>
</dbReference>
<evidence type="ECO:0000256" key="5">
    <source>
        <dbReference type="ARBA" id="ARBA00023145"/>
    </source>
</evidence>
<dbReference type="InParanoid" id="A0A1V9WZF3"/>
<dbReference type="PRINTS" id="PR00389">
    <property type="entry name" value="PHPHLIPASEA2"/>
</dbReference>
<organism evidence="11 12">
    <name type="scientific">Tropilaelaps mercedesae</name>
    <dbReference type="NCBI Taxonomy" id="418985"/>
    <lineage>
        <taxon>Eukaryota</taxon>
        <taxon>Metazoa</taxon>
        <taxon>Ecdysozoa</taxon>
        <taxon>Arthropoda</taxon>
        <taxon>Chelicerata</taxon>
        <taxon>Arachnida</taxon>
        <taxon>Acari</taxon>
        <taxon>Parasitiformes</taxon>
        <taxon>Mesostigmata</taxon>
        <taxon>Gamasina</taxon>
        <taxon>Dermanyssoidea</taxon>
        <taxon>Laelapidae</taxon>
        <taxon>Tropilaelaps</taxon>
    </lineage>
</organism>
<dbReference type="Proteomes" id="UP000192247">
    <property type="component" value="Unassembled WGS sequence"/>
</dbReference>
<dbReference type="PANTHER" id="PTHR11716">
    <property type="entry name" value="PHOSPHOLIPASE A2 FAMILY MEMBER"/>
    <property type="match status" value="1"/>
</dbReference>
<dbReference type="GO" id="GO:0005509">
    <property type="term" value="F:calcium ion binding"/>
    <property type="evidence" value="ECO:0007669"/>
    <property type="project" value="InterPro"/>
</dbReference>
<dbReference type="GO" id="GO:0006644">
    <property type="term" value="P:phospholipid metabolic process"/>
    <property type="evidence" value="ECO:0007669"/>
    <property type="project" value="InterPro"/>
</dbReference>
<feature type="non-terminal residue" evidence="11">
    <location>
        <position position="1"/>
    </location>
</feature>
<feature type="domain" description="Phospholipase A2-like central" evidence="10">
    <location>
        <begin position="73"/>
        <end position="189"/>
    </location>
</feature>
<dbReference type="Gene3D" id="1.20.90.10">
    <property type="entry name" value="Phospholipase A2 domain"/>
    <property type="match status" value="1"/>
</dbReference>
<dbReference type="CDD" id="cd00125">
    <property type="entry name" value="PLA2c"/>
    <property type="match status" value="1"/>
</dbReference>
<gene>
    <name evidence="11" type="ORF">BIW11_14058</name>
</gene>
<dbReference type="PROSITE" id="PS00118">
    <property type="entry name" value="PA2_HIS"/>
    <property type="match status" value="1"/>
</dbReference>
<keyword evidence="6 9" id="KW-1015">Disulfide bond</keyword>
<dbReference type="Pfam" id="PF00068">
    <property type="entry name" value="Phospholip_A2_1"/>
    <property type="match status" value="1"/>
</dbReference>
<dbReference type="PROSITE" id="PS00119">
    <property type="entry name" value="PA2_ASP"/>
    <property type="match status" value="1"/>
</dbReference>
<evidence type="ECO:0000256" key="2">
    <source>
        <dbReference type="ARBA" id="ARBA00004613"/>
    </source>
</evidence>
<evidence type="ECO:0000313" key="11">
    <source>
        <dbReference type="EMBL" id="OQR66578.1"/>
    </source>
</evidence>
<dbReference type="InterPro" id="IPR033113">
    <property type="entry name" value="PLA2_histidine"/>
</dbReference>
<comment type="subcellular location">
    <subcellularLocation>
        <location evidence="2">Secreted</location>
    </subcellularLocation>
</comment>
<keyword evidence="8" id="KW-0479">Metal-binding</keyword>
<feature type="binding site" evidence="8">
    <location>
        <position position="119"/>
    </location>
    <ligand>
        <name>Ca(2+)</name>
        <dbReference type="ChEBI" id="CHEBI:29108"/>
    </ligand>
</feature>
<dbReference type="OrthoDB" id="5841574at2759"/>
<comment type="cofactor">
    <cofactor evidence="8">
        <name>Ca(2+)</name>
        <dbReference type="ChEBI" id="CHEBI:29108"/>
    </cofactor>
    <text evidence="8">Binds 1 Ca(2+) ion per subunit.</text>
</comment>
<dbReference type="PANTHER" id="PTHR11716:SF107">
    <property type="entry name" value="PHOSPHOLIPASE A2"/>
    <property type="match status" value="1"/>
</dbReference>
<feature type="disulfide bond" evidence="9">
    <location>
        <begin position="121"/>
        <end position="168"/>
    </location>
</feature>
<evidence type="ECO:0000256" key="4">
    <source>
        <dbReference type="ARBA" id="ARBA00022525"/>
    </source>
</evidence>
<keyword evidence="12" id="KW-1185">Reference proteome</keyword>
<comment type="similarity">
    <text evidence="3">Belongs to the phospholipase A2 family. Group III subfamily.</text>
</comment>
<dbReference type="GO" id="GO:0005576">
    <property type="term" value="C:extracellular region"/>
    <property type="evidence" value="ECO:0007669"/>
    <property type="project" value="UniProtKB-SubCell"/>
</dbReference>
<evidence type="ECO:0000259" key="10">
    <source>
        <dbReference type="SMART" id="SM00085"/>
    </source>
</evidence>
<keyword evidence="8" id="KW-0106">Calcium</keyword>
<feature type="binding site" evidence="8">
    <location>
        <position position="98"/>
    </location>
    <ligand>
        <name>Ca(2+)</name>
        <dbReference type="ChEBI" id="CHEBI:29108"/>
    </ligand>
</feature>
<evidence type="ECO:0000256" key="7">
    <source>
        <dbReference type="PIRSR" id="PIRSR601211-1"/>
    </source>
</evidence>
<name>A0A1V9WZF3_9ACAR</name>
<dbReference type="InterPro" id="IPR033112">
    <property type="entry name" value="PLA2_Asp_AS"/>
</dbReference>
<feature type="disulfide bond" evidence="9">
    <location>
        <begin position="99"/>
        <end position="115"/>
    </location>
</feature>
<dbReference type="EMBL" id="MNPL01031900">
    <property type="protein sequence ID" value="OQR66578.1"/>
    <property type="molecule type" value="Genomic_DNA"/>
</dbReference>
<dbReference type="SUPFAM" id="SSF48619">
    <property type="entry name" value="Phospholipase A2, PLA2"/>
    <property type="match status" value="1"/>
</dbReference>
<protein>
    <recommendedName>
        <fullName evidence="10">Phospholipase A2-like central domain-containing protein</fullName>
    </recommendedName>
</protein>
<evidence type="ECO:0000256" key="9">
    <source>
        <dbReference type="PIRSR" id="PIRSR601211-3"/>
    </source>
</evidence>
<proteinExistence type="inferred from homology"/>
<evidence type="ECO:0000256" key="8">
    <source>
        <dbReference type="PIRSR" id="PIRSR601211-2"/>
    </source>
</evidence>
<comment type="catalytic activity">
    <reaction evidence="1">
        <text>a 1,2-diacyl-sn-glycero-3-phosphocholine + H2O = a 1-acyl-sn-glycero-3-phosphocholine + a fatty acid + H(+)</text>
        <dbReference type="Rhea" id="RHEA:15801"/>
        <dbReference type="ChEBI" id="CHEBI:15377"/>
        <dbReference type="ChEBI" id="CHEBI:15378"/>
        <dbReference type="ChEBI" id="CHEBI:28868"/>
        <dbReference type="ChEBI" id="CHEBI:57643"/>
        <dbReference type="ChEBI" id="CHEBI:58168"/>
        <dbReference type="EC" id="3.1.1.4"/>
    </reaction>
</comment>
<feature type="disulfide bond" evidence="9">
    <location>
        <begin position="149"/>
        <end position="166"/>
    </location>
</feature>
<dbReference type="STRING" id="418985.A0A1V9WZF3"/>
<reference evidence="11 12" key="1">
    <citation type="journal article" date="2017" name="Gigascience">
        <title>Draft genome of the honey bee ectoparasitic mite, Tropilaelaps mercedesae, is shaped by the parasitic life history.</title>
        <authorList>
            <person name="Dong X."/>
            <person name="Armstrong S.D."/>
            <person name="Xia D."/>
            <person name="Makepeace B.L."/>
            <person name="Darby A.C."/>
            <person name="Kadowaki T."/>
        </authorList>
    </citation>
    <scope>NUCLEOTIDE SEQUENCE [LARGE SCALE GENOMIC DNA]</scope>
    <source>
        <strain evidence="11">Wuxi-XJTLU</strain>
    </source>
</reference>
<feature type="binding site" evidence="8">
    <location>
        <position position="100"/>
    </location>
    <ligand>
        <name>Ca(2+)</name>
        <dbReference type="ChEBI" id="CHEBI:29108"/>
    </ligand>
</feature>
<feature type="active site" evidence="7">
    <location>
        <position position="169"/>
    </location>
</feature>
<evidence type="ECO:0000256" key="3">
    <source>
        <dbReference type="ARBA" id="ARBA00009659"/>
    </source>
</evidence>
<dbReference type="GO" id="GO:0050482">
    <property type="term" value="P:arachidonate secretion"/>
    <property type="evidence" value="ECO:0007669"/>
    <property type="project" value="InterPro"/>
</dbReference>